<gene>
    <name evidence="4" type="ORF">PAC_08633</name>
</gene>
<keyword evidence="3" id="KW-0472">Membrane</keyword>
<feature type="coiled-coil region" evidence="1">
    <location>
        <begin position="553"/>
        <end position="590"/>
    </location>
</feature>
<dbReference type="GO" id="GO:0046873">
    <property type="term" value="F:metal ion transmembrane transporter activity"/>
    <property type="evidence" value="ECO:0007669"/>
    <property type="project" value="InterPro"/>
</dbReference>
<dbReference type="Pfam" id="PF01544">
    <property type="entry name" value="CorA"/>
    <property type="match status" value="1"/>
</dbReference>
<proteinExistence type="predicted"/>
<dbReference type="AlphaFoldDB" id="A0A1L7X144"/>
<keyword evidence="5" id="KW-1185">Reference proteome</keyword>
<keyword evidence="1" id="KW-0175">Coiled coil</keyword>
<protein>
    <submittedName>
        <fullName evidence="4">Uncharacterized protein</fullName>
    </submittedName>
</protein>
<evidence type="ECO:0000313" key="4">
    <source>
        <dbReference type="EMBL" id="CZR58741.1"/>
    </source>
</evidence>
<evidence type="ECO:0000256" key="1">
    <source>
        <dbReference type="SAM" id="Coils"/>
    </source>
</evidence>
<keyword evidence="3" id="KW-0812">Transmembrane</keyword>
<accession>A0A1L7X144</accession>
<reference evidence="4 5" key="1">
    <citation type="submission" date="2016-03" db="EMBL/GenBank/DDBJ databases">
        <authorList>
            <person name="Ploux O."/>
        </authorList>
    </citation>
    <scope>NUCLEOTIDE SEQUENCE [LARGE SCALE GENOMIC DNA]</scope>
    <source>
        <strain evidence="4 5">UAMH 11012</strain>
    </source>
</reference>
<dbReference type="STRING" id="576137.A0A1L7X144"/>
<evidence type="ECO:0000256" key="3">
    <source>
        <dbReference type="SAM" id="Phobius"/>
    </source>
</evidence>
<feature type="transmembrane region" description="Helical" evidence="3">
    <location>
        <begin position="644"/>
        <end position="664"/>
    </location>
</feature>
<dbReference type="GO" id="GO:0016020">
    <property type="term" value="C:membrane"/>
    <property type="evidence" value="ECO:0007669"/>
    <property type="project" value="InterPro"/>
</dbReference>
<feature type="region of interest" description="Disordered" evidence="2">
    <location>
        <begin position="734"/>
        <end position="787"/>
    </location>
</feature>
<keyword evidence="3" id="KW-1133">Transmembrane helix</keyword>
<dbReference type="OrthoDB" id="426293at2759"/>
<organism evidence="4 5">
    <name type="scientific">Phialocephala subalpina</name>
    <dbReference type="NCBI Taxonomy" id="576137"/>
    <lineage>
        <taxon>Eukaryota</taxon>
        <taxon>Fungi</taxon>
        <taxon>Dikarya</taxon>
        <taxon>Ascomycota</taxon>
        <taxon>Pezizomycotina</taxon>
        <taxon>Leotiomycetes</taxon>
        <taxon>Helotiales</taxon>
        <taxon>Mollisiaceae</taxon>
        <taxon>Phialocephala</taxon>
        <taxon>Phialocephala fortinii species complex</taxon>
    </lineage>
</organism>
<dbReference type="Proteomes" id="UP000184330">
    <property type="component" value="Unassembled WGS sequence"/>
</dbReference>
<sequence>MATSESDGKGKSADISEDILMILREINQKLSPRSEDKGKEVEVSKDTKPKLQKEEIFRWYESTFPSRATADDYVSKWQVSYTTPSQELRNTVTQFAPRIADQMHEAAGKFWVIPYDGRILLTPTPDSIQIWALSGDSEATRERIKVKSLAEVTQLNEFDSLLRKCGNAGFFVGDLDPWYDWFVIYEGLNKFDTIHGNPRYPDGEVYFRRLSWDYQSSDMNPKSFEKGFESIIEKGERFAPLTVDWNNDAPWRRILLLRGLGLMPVDGIPAFSSDEATVLEDTTNHGIPYFHPCGSFSATGNLYVKRLLRQHTLCSKGSVDGSINPYLSPCGFHLAFFEILVTKEKHEPPEKTVWRRGSLFNEHNGTVNASPSGTLRRSAFSVYVCSEEIEPAMSYRLSPLYTVLALAPEWYLSDPKDSVPRLRSLISHRTHAEAELFLIADGMSEVAGKWDSLDGYVAKLLAEDFMNPQKYNMLLFDDENFTRSRKYFWLIGCLGEFIICIADNVKQWDLYKEARIQPLLGMPNLDVLLDAACLQREPFISDEEDAKFRAQGLRIFKELVDNAQQQRDRLKDLQTEFENKLERVKTLRDGLFNASALVESRASTRLGQNVKLLTYVSIFYLPLAFCAALWAIPDIQEKSTKVPFIVTAILIGAITYAIVFNMDFMTTKLTTWYLPRRQHVVKLMYDKSEWESTGKRFDEFKPSSLSKVPTEWWIPLFVFRELFTKRTWIWKPEPEVNTSGNTQAKGSTPTPTQGTASEQMSTSQQATTPEEASAPKEQAVLEGAPKDFQTNTSKIFSRFKLGGRKHVSAV</sequence>
<dbReference type="EMBL" id="FJOG01000012">
    <property type="protein sequence ID" value="CZR58741.1"/>
    <property type="molecule type" value="Genomic_DNA"/>
</dbReference>
<evidence type="ECO:0000256" key="2">
    <source>
        <dbReference type="SAM" id="MobiDB-lite"/>
    </source>
</evidence>
<feature type="transmembrane region" description="Helical" evidence="3">
    <location>
        <begin position="612"/>
        <end position="632"/>
    </location>
</feature>
<feature type="compositionally biased region" description="Polar residues" evidence="2">
    <location>
        <begin position="736"/>
        <end position="770"/>
    </location>
</feature>
<dbReference type="InterPro" id="IPR002523">
    <property type="entry name" value="MgTranspt_CorA/ZnTranspt_ZntB"/>
</dbReference>
<evidence type="ECO:0000313" key="5">
    <source>
        <dbReference type="Proteomes" id="UP000184330"/>
    </source>
</evidence>
<name>A0A1L7X144_9HELO</name>
<feature type="transmembrane region" description="Helical" evidence="3">
    <location>
        <begin position="487"/>
        <end position="505"/>
    </location>
</feature>